<keyword evidence="1" id="KW-0732">Signal</keyword>
<protein>
    <recommendedName>
        <fullName evidence="4">Gram-positive cocci surface proteins LPxTG domain-containing protein</fullName>
    </recommendedName>
</protein>
<evidence type="ECO:0000313" key="3">
    <source>
        <dbReference type="Proteomes" id="UP001596283"/>
    </source>
</evidence>
<name>A0ABW1TI87_9LACO</name>
<dbReference type="RefSeq" id="WP_382333470.1">
    <property type="nucleotide sequence ID" value="NZ_JBHSSI010000061.1"/>
</dbReference>
<dbReference type="EMBL" id="JBHSSI010000061">
    <property type="protein sequence ID" value="MFC6261297.1"/>
    <property type="molecule type" value="Genomic_DNA"/>
</dbReference>
<dbReference type="Proteomes" id="UP001596283">
    <property type="component" value="Unassembled WGS sequence"/>
</dbReference>
<comment type="caution">
    <text evidence="2">The sequence shown here is derived from an EMBL/GenBank/DDBJ whole genome shotgun (WGS) entry which is preliminary data.</text>
</comment>
<sequence length="200" mass="20991">MKKLNRVGVAIALALMGIGFWGTKTSYAATPSSGSESAKVTANVYGTDGKVIGTTRDADESNKVYGTNGKVIGTTRDADNSGKVYGTNGKVIGTTRDADESSNVYHPDGKVVGTTRDADETGKVYGADDKMIGTTRANNGSVGVTTNVYDAEGNTIGNTRSDSEILPQTAEARSKLSWLGALMAALTLTGWRVSRRRDRA</sequence>
<evidence type="ECO:0000313" key="2">
    <source>
        <dbReference type="EMBL" id="MFC6261297.1"/>
    </source>
</evidence>
<accession>A0ABW1TI87</accession>
<organism evidence="2 3">
    <name type="scientific">Levilactobacillus fujinensis</name>
    <dbReference type="NCBI Taxonomy" id="2486024"/>
    <lineage>
        <taxon>Bacteria</taxon>
        <taxon>Bacillati</taxon>
        <taxon>Bacillota</taxon>
        <taxon>Bacilli</taxon>
        <taxon>Lactobacillales</taxon>
        <taxon>Lactobacillaceae</taxon>
        <taxon>Levilactobacillus</taxon>
    </lineage>
</organism>
<feature type="chain" id="PRO_5047501203" description="Gram-positive cocci surface proteins LPxTG domain-containing protein" evidence="1">
    <location>
        <begin position="29"/>
        <end position="200"/>
    </location>
</feature>
<keyword evidence="3" id="KW-1185">Reference proteome</keyword>
<gene>
    <name evidence="2" type="ORF">ACFP1C_10130</name>
</gene>
<evidence type="ECO:0000256" key="1">
    <source>
        <dbReference type="SAM" id="SignalP"/>
    </source>
</evidence>
<evidence type="ECO:0008006" key="4">
    <source>
        <dbReference type="Google" id="ProtNLM"/>
    </source>
</evidence>
<reference evidence="3" key="1">
    <citation type="journal article" date="2019" name="Int. J. Syst. Evol. Microbiol.">
        <title>The Global Catalogue of Microorganisms (GCM) 10K type strain sequencing project: providing services to taxonomists for standard genome sequencing and annotation.</title>
        <authorList>
            <consortium name="The Broad Institute Genomics Platform"/>
            <consortium name="The Broad Institute Genome Sequencing Center for Infectious Disease"/>
            <person name="Wu L."/>
            <person name="Ma J."/>
        </authorList>
    </citation>
    <scope>NUCLEOTIDE SEQUENCE [LARGE SCALE GENOMIC DNA]</scope>
    <source>
        <strain evidence="3">CCM 8908</strain>
    </source>
</reference>
<feature type="signal peptide" evidence="1">
    <location>
        <begin position="1"/>
        <end position="28"/>
    </location>
</feature>
<proteinExistence type="predicted"/>